<feature type="signal peptide" evidence="2">
    <location>
        <begin position="1"/>
        <end position="25"/>
    </location>
</feature>
<gene>
    <name evidence="3" type="ORF">HB850_08650</name>
</gene>
<dbReference type="Gene3D" id="2.60.40.3600">
    <property type="match status" value="1"/>
</dbReference>
<sequence length="691" mass="74184">MKKKILTFMLIATIPMAGFSGLTRAETTDSNPVEEVQGSDNIETSPIIDETAKAETEKTQQPIASEKSETPNLKGNLKADAPLAIANPQTFVLGTDLTKIDAKTFVTVNNGVNVKVEYVTPAATNQVGAYTTTVKVTDLSSQATQTIAVPTTIQYGDTLFSKSPYSELQGVAAVTIHHGAVPYLTATAGTGANLGGGAITGAARIVYSCKVQKVNTNHNLDTAYFNKGVNGDSIPNELRSTFGTPSVAYGDIISVYNIYNNMGYVPVATATTLDGAQALSAGTHYFEITPNGYKEVMKSTATAKTTTAELGTKVTPKDCVTLPTSGNFTVSDTFIQAPDLKKVGTSQVQVEVREQLDSGQYLSSTVTSSVTLTADTTPPTADSVTQKLAKNSAIPAPENFVTNVHDDGDDSTSNKINISYVTQPTTSELGARSCRIALTDSSGNVAYKDVTYFVGDEATVSNDQYGLRAEPVVIKQSELTGKTEAEKETLIRQRANVQGWDIPNAQEVSNQVTLSSTDIAKLPTKASDIENYTVAITLNNLTKNIAVTVTDDVTFSFNATPELLDFQSTEMTSDEVTIDRTNPDWNIQVKDTRNNGSNWSITATVNGPFKDDSDPNAKQLHNALTYTTGRTETRILDNQAFEFYEGKSDTETIKTVESPKNQGFRMKVNPTGVKADAEYQTSITWTLNDTP</sequence>
<dbReference type="EMBL" id="JAARQN010000006">
    <property type="protein sequence ID" value="MBC1457826.1"/>
    <property type="molecule type" value="Genomic_DNA"/>
</dbReference>
<evidence type="ECO:0008006" key="5">
    <source>
        <dbReference type="Google" id="ProtNLM"/>
    </source>
</evidence>
<reference evidence="3 4" key="1">
    <citation type="submission" date="2020-03" db="EMBL/GenBank/DDBJ databases">
        <title>Soil Listeria distribution.</title>
        <authorList>
            <person name="Liao J."/>
            <person name="Wiedmann M."/>
        </authorList>
    </citation>
    <scope>NUCLEOTIDE SEQUENCE [LARGE SCALE GENOMIC DNA]</scope>
    <source>
        <strain evidence="3 4">FSL L7-1614</strain>
    </source>
</reference>
<keyword evidence="2" id="KW-0732">Signal</keyword>
<protein>
    <recommendedName>
        <fullName evidence="5">WxL domain-containing protein</fullName>
    </recommendedName>
</protein>
<evidence type="ECO:0000313" key="4">
    <source>
        <dbReference type="Proteomes" id="UP000569903"/>
    </source>
</evidence>
<evidence type="ECO:0000256" key="2">
    <source>
        <dbReference type="SAM" id="SignalP"/>
    </source>
</evidence>
<dbReference type="Proteomes" id="UP000569903">
    <property type="component" value="Unassembled WGS sequence"/>
</dbReference>
<evidence type="ECO:0000256" key="1">
    <source>
        <dbReference type="SAM" id="MobiDB-lite"/>
    </source>
</evidence>
<dbReference type="RefSeq" id="WP_185389082.1">
    <property type="nucleotide sequence ID" value="NZ_JAARQN010000006.1"/>
</dbReference>
<dbReference type="AlphaFoldDB" id="A0A841YZ51"/>
<feature type="region of interest" description="Disordered" evidence="1">
    <location>
        <begin position="25"/>
        <end position="75"/>
    </location>
</feature>
<accession>A0A841YZ51</accession>
<name>A0A841YZ51_9LIST</name>
<comment type="caution">
    <text evidence="3">The sequence shown here is derived from an EMBL/GenBank/DDBJ whole genome shotgun (WGS) entry which is preliminary data.</text>
</comment>
<proteinExistence type="predicted"/>
<organism evidence="3 4">
    <name type="scientific">Listeria newyorkensis</name>
    <dbReference type="NCBI Taxonomy" id="1497681"/>
    <lineage>
        <taxon>Bacteria</taxon>
        <taxon>Bacillati</taxon>
        <taxon>Bacillota</taxon>
        <taxon>Bacilli</taxon>
        <taxon>Bacillales</taxon>
        <taxon>Listeriaceae</taxon>
        <taxon>Listeria</taxon>
    </lineage>
</organism>
<feature type="chain" id="PRO_5032759310" description="WxL domain-containing protein" evidence="2">
    <location>
        <begin position="26"/>
        <end position="691"/>
    </location>
</feature>
<evidence type="ECO:0000313" key="3">
    <source>
        <dbReference type="EMBL" id="MBC1457826.1"/>
    </source>
</evidence>